<keyword evidence="3" id="KW-0804">Transcription</keyword>
<feature type="non-terminal residue" evidence="5">
    <location>
        <position position="174"/>
    </location>
</feature>
<evidence type="ECO:0000256" key="3">
    <source>
        <dbReference type="ARBA" id="ARBA00023163"/>
    </source>
</evidence>
<evidence type="ECO:0000256" key="1">
    <source>
        <dbReference type="ARBA" id="ARBA00023015"/>
    </source>
</evidence>
<dbReference type="InterPro" id="IPR008920">
    <property type="entry name" value="TF_FadR/GntR_C"/>
</dbReference>
<evidence type="ECO:0000259" key="4">
    <source>
        <dbReference type="SMART" id="SM00895"/>
    </source>
</evidence>
<dbReference type="Gene3D" id="1.10.10.10">
    <property type="entry name" value="Winged helix-like DNA-binding domain superfamily/Winged helix DNA-binding domain"/>
    <property type="match status" value="1"/>
</dbReference>
<evidence type="ECO:0000313" key="5">
    <source>
        <dbReference type="EMBL" id="SVE15726.1"/>
    </source>
</evidence>
<sequence length="174" mass="18727">MGESVILRWLAAALQISETPVREAVSRLVTEGALEAVPNRSISVPVMTRAKLEEQRHVRVVLEGLAAEMAVGNLSTADIKYLSSLNDQMVAAAKQSDTETMLAGNSKFHMTIYRASGSELLVDLIQITWLCAGPLLTLAAGRSTMLKNAQTAHCKLLSALRSRDAKFAHAAIAL</sequence>
<dbReference type="InterPro" id="IPR000524">
    <property type="entry name" value="Tscrpt_reg_HTH_GntR"/>
</dbReference>
<dbReference type="PANTHER" id="PTHR43537:SF39">
    <property type="entry name" value="HTH-TYPE TRANSCRIPTIONAL REGULATOR MCBR"/>
    <property type="match status" value="1"/>
</dbReference>
<gene>
    <name evidence="5" type="ORF">METZ01_LOCUS468580</name>
</gene>
<dbReference type="SUPFAM" id="SSF48008">
    <property type="entry name" value="GntR ligand-binding domain-like"/>
    <property type="match status" value="1"/>
</dbReference>
<evidence type="ECO:0000256" key="2">
    <source>
        <dbReference type="ARBA" id="ARBA00023125"/>
    </source>
</evidence>
<reference evidence="5" key="1">
    <citation type="submission" date="2018-05" db="EMBL/GenBank/DDBJ databases">
        <authorList>
            <person name="Lanie J.A."/>
            <person name="Ng W.-L."/>
            <person name="Kazmierczak K.M."/>
            <person name="Andrzejewski T.M."/>
            <person name="Davidsen T.M."/>
            <person name="Wayne K.J."/>
            <person name="Tettelin H."/>
            <person name="Glass J.I."/>
            <person name="Rusch D."/>
            <person name="Podicherti R."/>
            <person name="Tsui H.-C.T."/>
            <person name="Winkler M.E."/>
        </authorList>
    </citation>
    <scope>NUCLEOTIDE SEQUENCE</scope>
</reference>
<keyword evidence="1" id="KW-0805">Transcription regulation</keyword>
<dbReference type="InterPro" id="IPR036390">
    <property type="entry name" value="WH_DNA-bd_sf"/>
</dbReference>
<dbReference type="SUPFAM" id="SSF46785">
    <property type="entry name" value="Winged helix' DNA-binding domain"/>
    <property type="match status" value="1"/>
</dbReference>
<dbReference type="InterPro" id="IPR036388">
    <property type="entry name" value="WH-like_DNA-bd_sf"/>
</dbReference>
<accession>A0A383B6A9</accession>
<dbReference type="GO" id="GO:0003677">
    <property type="term" value="F:DNA binding"/>
    <property type="evidence" value="ECO:0007669"/>
    <property type="project" value="UniProtKB-KW"/>
</dbReference>
<dbReference type="SMART" id="SM00895">
    <property type="entry name" value="FCD"/>
    <property type="match status" value="1"/>
</dbReference>
<dbReference type="EMBL" id="UINC01197973">
    <property type="protein sequence ID" value="SVE15726.1"/>
    <property type="molecule type" value="Genomic_DNA"/>
</dbReference>
<feature type="domain" description="GntR C-terminal" evidence="4">
    <location>
        <begin position="54"/>
        <end position="174"/>
    </location>
</feature>
<dbReference type="InterPro" id="IPR011711">
    <property type="entry name" value="GntR_C"/>
</dbReference>
<keyword evidence="2" id="KW-0238">DNA-binding</keyword>
<name>A0A383B6A9_9ZZZZ</name>
<protein>
    <recommendedName>
        <fullName evidence="4">GntR C-terminal domain-containing protein</fullName>
    </recommendedName>
</protein>
<dbReference type="GO" id="GO:0003700">
    <property type="term" value="F:DNA-binding transcription factor activity"/>
    <property type="evidence" value="ECO:0007669"/>
    <property type="project" value="InterPro"/>
</dbReference>
<dbReference type="Pfam" id="PF07729">
    <property type="entry name" value="FCD"/>
    <property type="match status" value="1"/>
</dbReference>
<dbReference type="Gene3D" id="1.20.120.530">
    <property type="entry name" value="GntR ligand-binding domain-like"/>
    <property type="match status" value="1"/>
</dbReference>
<dbReference type="AlphaFoldDB" id="A0A383B6A9"/>
<organism evidence="5">
    <name type="scientific">marine metagenome</name>
    <dbReference type="NCBI Taxonomy" id="408172"/>
    <lineage>
        <taxon>unclassified sequences</taxon>
        <taxon>metagenomes</taxon>
        <taxon>ecological metagenomes</taxon>
    </lineage>
</organism>
<proteinExistence type="predicted"/>
<dbReference type="Pfam" id="PF00392">
    <property type="entry name" value="GntR"/>
    <property type="match status" value="1"/>
</dbReference>
<dbReference type="PANTHER" id="PTHR43537">
    <property type="entry name" value="TRANSCRIPTIONAL REGULATOR, GNTR FAMILY"/>
    <property type="match status" value="1"/>
</dbReference>